<keyword evidence="2" id="KW-1185">Reference proteome</keyword>
<reference evidence="1" key="1">
    <citation type="submission" date="2022-03" db="EMBL/GenBank/DDBJ databases">
        <authorList>
            <person name="Lindestad O."/>
        </authorList>
    </citation>
    <scope>NUCLEOTIDE SEQUENCE</scope>
</reference>
<evidence type="ECO:0000313" key="2">
    <source>
        <dbReference type="Proteomes" id="UP000838756"/>
    </source>
</evidence>
<name>A0A8S4QJ50_9NEOP</name>
<comment type="caution">
    <text evidence="1">The sequence shown here is derived from an EMBL/GenBank/DDBJ whole genome shotgun (WGS) entry which is preliminary data.</text>
</comment>
<organism evidence="1 2">
    <name type="scientific">Pararge aegeria aegeria</name>
    <dbReference type="NCBI Taxonomy" id="348720"/>
    <lineage>
        <taxon>Eukaryota</taxon>
        <taxon>Metazoa</taxon>
        <taxon>Ecdysozoa</taxon>
        <taxon>Arthropoda</taxon>
        <taxon>Hexapoda</taxon>
        <taxon>Insecta</taxon>
        <taxon>Pterygota</taxon>
        <taxon>Neoptera</taxon>
        <taxon>Endopterygota</taxon>
        <taxon>Lepidoptera</taxon>
        <taxon>Glossata</taxon>
        <taxon>Ditrysia</taxon>
        <taxon>Papilionoidea</taxon>
        <taxon>Nymphalidae</taxon>
        <taxon>Satyrinae</taxon>
        <taxon>Satyrini</taxon>
        <taxon>Parargina</taxon>
        <taxon>Pararge</taxon>
    </lineage>
</organism>
<dbReference type="EMBL" id="CAKXAJ010007658">
    <property type="protein sequence ID" value="CAH2210517.1"/>
    <property type="molecule type" value="Genomic_DNA"/>
</dbReference>
<protein>
    <submittedName>
        <fullName evidence="1">Jg27403 protein</fullName>
    </submittedName>
</protein>
<feature type="non-terminal residue" evidence="1">
    <location>
        <position position="36"/>
    </location>
</feature>
<dbReference type="AlphaFoldDB" id="A0A8S4QJ50"/>
<evidence type="ECO:0000313" key="1">
    <source>
        <dbReference type="EMBL" id="CAH2210517.1"/>
    </source>
</evidence>
<proteinExistence type="predicted"/>
<gene>
    <name evidence="1" type="primary">jg27403</name>
    <name evidence="1" type="ORF">PAEG_LOCUS2422</name>
</gene>
<accession>A0A8S4QJ50</accession>
<sequence length="36" mass="4313">MATTNQRPIFWQFMKVRDKRQDNEEGINWVKGISST</sequence>
<dbReference type="Proteomes" id="UP000838756">
    <property type="component" value="Unassembled WGS sequence"/>
</dbReference>